<evidence type="ECO:0000313" key="1">
    <source>
        <dbReference type="EMBL" id="KAL2650292.1"/>
    </source>
</evidence>
<comment type="caution">
    <text evidence="1">The sequence shown here is derived from an EMBL/GenBank/DDBJ whole genome shotgun (WGS) entry which is preliminary data.</text>
</comment>
<organism evidence="1 2">
    <name type="scientific">Riccia fluitans</name>
    <dbReference type="NCBI Taxonomy" id="41844"/>
    <lineage>
        <taxon>Eukaryota</taxon>
        <taxon>Viridiplantae</taxon>
        <taxon>Streptophyta</taxon>
        <taxon>Embryophyta</taxon>
        <taxon>Marchantiophyta</taxon>
        <taxon>Marchantiopsida</taxon>
        <taxon>Marchantiidae</taxon>
        <taxon>Marchantiales</taxon>
        <taxon>Ricciaceae</taxon>
        <taxon>Riccia</taxon>
    </lineage>
</organism>
<accession>A0ABD1ZFZ6</accession>
<keyword evidence="2" id="KW-1185">Reference proteome</keyword>
<dbReference type="AlphaFoldDB" id="A0ABD1ZFZ6"/>
<dbReference type="Proteomes" id="UP001605036">
    <property type="component" value="Unassembled WGS sequence"/>
</dbReference>
<protein>
    <submittedName>
        <fullName evidence="1">Uncharacterized protein</fullName>
    </submittedName>
</protein>
<gene>
    <name evidence="1" type="ORF">R1flu_018420</name>
</gene>
<sequence length="111" mass="12343">MEFIYRDLTSIDSVDPKSRVCMHGTQDRDPKPDLQIGLWYLKGWTNSGLRGRGIPLISRISFRSPSLPSHLVESGSDPDLSIGPPINVLKIQQHDKVSDTNGTCYAYLASN</sequence>
<name>A0ABD1ZFZ6_9MARC</name>
<reference evidence="1 2" key="1">
    <citation type="submission" date="2024-09" db="EMBL/GenBank/DDBJ databases">
        <title>Chromosome-scale assembly of Riccia fluitans.</title>
        <authorList>
            <person name="Paukszto L."/>
            <person name="Sawicki J."/>
            <person name="Karawczyk K."/>
            <person name="Piernik-Szablinska J."/>
            <person name="Szczecinska M."/>
            <person name="Mazdziarz M."/>
        </authorList>
    </citation>
    <scope>NUCLEOTIDE SEQUENCE [LARGE SCALE GENOMIC DNA]</scope>
    <source>
        <strain evidence="1">Rf_01</strain>
        <tissue evidence="1">Aerial parts of the thallus</tissue>
    </source>
</reference>
<proteinExistence type="predicted"/>
<dbReference type="EMBL" id="JBHFFA010000001">
    <property type="protein sequence ID" value="KAL2650292.1"/>
    <property type="molecule type" value="Genomic_DNA"/>
</dbReference>
<evidence type="ECO:0000313" key="2">
    <source>
        <dbReference type="Proteomes" id="UP001605036"/>
    </source>
</evidence>